<evidence type="ECO:0000256" key="11">
    <source>
        <dbReference type="ARBA" id="ARBA00023075"/>
    </source>
</evidence>
<evidence type="ECO:0000256" key="6">
    <source>
        <dbReference type="ARBA" id="ARBA00022692"/>
    </source>
</evidence>
<keyword evidence="12 13" id="KW-0472">Membrane</keyword>
<dbReference type="Proteomes" id="UP000433532">
    <property type="component" value="Unassembled WGS sequence"/>
</dbReference>
<comment type="subunit">
    <text evidence="13">NDH-1 is composed of 13 different subunits. Subunits NuoA, H, J, K, L, M, N constitute the membrane sector of the complex.</text>
</comment>
<reference evidence="18 22" key="3">
    <citation type="submission" date="2017-08" db="EMBL/GenBank/DDBJ databases">
        <authorList>
            <person name="Feschi L."/>
            <person name="Jeukens J."/>
            <person name="Emond-Rheault J.-G."/>
            <person name="Kukavica-Ibrulj I."/>
            <person name="Boyle B."/>
            <person name="Levesque R.C."/>
        </authorList>
    </citation>
    <scope>NUCLEOTIDE SEQUENCE [LARGE SCALE GENOMIC DNA]</scope>
    <source>
        <strain evidence="18 22">PA-W36</strain>
    </source>
</reference>
<feature type="transmembrane region" description="Helical" evidence="13">
    <location>
        <begin position="12"/>
        <end position="33"/>
    </location>
</feature>
<evidence type="ECO:0000256" key="3">
    <source>
        <dbReference type="ARBA" id="ARBA00022448"/>
    </source>
</evidence>
<dbReference type="KEGG" id="paeb:NCGM1900_4607"/>
<dbReference type="GO" id="GO:0050136">
    <property type="term" value="F:NADH dehydrogenase (quinone) (non-electrogenic) activity"/>
    <property type="evidence" value="ECO:0007669"/>
    <property type="project" value="UniProtKB-UniRule"/>
</dbReference>
<dbReference type="EMBL" id="NSNE01000002">
    <property type="protein sequence ID" value="RPM21858.1"/>
    <property type="molecule type" value="Genomic_DNA"/>
</dbReference>
<keyword evidence="15" id="KW-0560">Oxidoreductase</keyword>
<evidence type="ECO:0000256" key="12">
    <source>
        <dbReference type="ARBA" id="ARBA00023136"/>
    </source>
</evidence>
<feature type="transmembrane region" description="Helical" evidence="13">
    <location>
        <begin position="64"/>
        <end position="86"/>
    </location>
</feature>
<dbReference type="Proteomes" id="UP001297540">
    <property type="component" value="Chromosome"/>
</dbReference>
<evidence type="ECO:0000256" key="7">
    <source>
        <dbReference type="ARBA" id="ARBA00022719"/>
    </source>
</evidence>
<dbReference type="SMR" id="A0A069PZN4"/>
<keyword evidence="3 13" id="KW-0813">Transport</keyword>
<dbReference type="Proteomes" id="UP000045039">
    <property type="component" value="Unassembled WGS sequence"/>
</dbReference>
<evidence type="ECO:0000313" key="21">
    <source>
        <dbReference type="Proteomes" id="UP000270834"/>
    </source>
</evidence>
<name>A0A069PZN4_PSEAI</name>
<keyword evidence="9 13" id="KW-1133">Transmembrane helix</keyword>
<dbReference type="GO" id="GO:0008137">
    <property type="term" value="F:NADH dehydrogenase (ubiquinone) activity"/>
    <property type="evidence" value="ECO:0007669"/>
    <property type="project" value="InterPro"/>
</dbReference>
<evidence type="ECO:0000256" key="9">
    <source>
        <dbReference type="ARBA" id="ARBA00022989"/>
    </source>
</evidence>
<sequence length="132" mass="14713">MYASFAPATWALLAYLFGALALCLLMLGLGRVLGGRSHGRAKNLPFESGVDSTGSSRLRFSVKYALVAMLFVIFGIEMPFLYLWAVSLRENGWAGFVEATLFVSLLLVGLFYLHRVGALDWSPERRRKKPHD</sequence>
<keyword evidence="4 13" id="KW-1003">Cell membrane</keyword>
<keyword evidence="7 13" id="KW-0874">Quinone</keyword>
<organism evidence="15 20">
    <name type="scientific">Pseudomonas aeruginosa</name>
    <dbReference type="NCBI Taxonomy" id="287"/>
    <lineage>
        <taxon>Bacteria</taxon>
        <taxon>Pseudomonadati</taxon>
        <taxon>Pseudomonadota</taxon>
        <taxon>Gammaproteobacteria</taxon>
        <taxon>Pseudomonadales</taxon>
        <taxon>Pseudomonadaceae</taxon>
        <taxon>Pseudomonas</taxon>
    </lineage>
</organism>
<evidence type="ECO:0000256" key="4">
    <source>
        <dbReference type="ARBA" id="ARBA00022475"/>
    </source>
</evidence>
<dbReference type="PANTHER" id="PTHR11058">
    <property type="entry name" value="NADH-UBIQUINONE OXIDOREDUCTASE CHAIN 3"/>
    <property type="match status" value="1"/>
</dbReference>
<evidence type="ECO:0000256" key="2">
    <source>
        <dbReference type="ARBA" id="ARBA00008472"/>
    </source>
</evidence>
<dbReference type="FunFam" id="1.20.58.1610:FF:000003">
    <property type="entry name" value="NADH-quinone oxidoreductase subunit A"/>
    <property type="match status" value="1"/>
</dbReference>
<proteinExistence type="inferred from homology"/>
<evidence type="ECO:0000313" key="16">
    <source>
        <dbReference type="EMBL" id="MUI33388.1"/>
    </source>
</evidence>
<accession>A0A069PZN4</accession>
<evidence type="ECO:0000256" key="13">
    <source>
        <dbReference type="HAMAP-Rule" id="MF_01394"/>
    </source>
</evidence>
<evidence type="ECO:0000313" key="19">
    <source>
        <dbReference type="EMBL" id="WOS75040.1"/>
    </source>
</evidence>
<dbReference type="EMBL" id="CVVU01000275">
    <property type="protein sequence ID" value="CRQ12099.1"/>
    <property type="molecule type" value="Genomic_DNA"/>
</dbReference>
<reference evidence="15" key="2">
    <citation type="submission" date="2015-06" db="EMBL/GenBank/DDBJ databases">
        <authorList>
            <person name="Radhakrishnan R."/>
            <person name="Underwood A."/>
            <person name="Al-Shahib A."/>
        </authorList>
    </citation>
    <scope>NUCLEOTIDE SEQUENCE</scope>
    <source>
        <strain evidence="15">P19_London_7_VIM_2_05_10</strain>
    </source>
</reference>
<keyword evidence="5" id="KW-0997">Cell inner membrane</keyword>
<dbReference type="eggNOG" id="COG0838">
    <property type="taxonomic scope" value="Bacteria"/>
</dbReference>
<evidence type="ECO:0000256" key="10">
    <source>
        <dbReference type="ARBA" id="ARBA00023027"/>
    </source>
</evidence>
<dbReference type="EMBL" id="RBSQ01000272">
    <property type="protein sequence ID" value="RMS61525.1"/>
    <property type="molecule type" value="Genomic_DNA"/>
</dbReference>
<dbReference type="Proteomes" id="UP000284767">
    <property type="component" value="Unassembled WGS sequence"/>
</dbReference>
<gene>
    <name evidence="15" type="primary">ndhC_2</name>
    <name evidence="19" type="synonym">ndhC</name>
    <name evidence="13" type="synonym">nuoA</name>
    <name evidence="17" type="ORF">ALP65_03446</name>
    <name evidence="16" type="ORF">GNQ48_00085</name>
    <name evidence="18" type="ORF">IPC1295_06245</name>
    <name evidence="19" type="ORF">L4V69_21270</name>
    <name evidence="15" type="ORF">PAERUG_P19_London_7_VIM_2_05_10_06825</name>
</gene>
<reference evidence="18 22" key="5">
    <citation type="submission" date="2019-01" db="EMBL/GenBank/DDBJ databases">
        <title>The Pseudomonas aeruginosa pan-genome provides new insights on its population structure, horizontal gene transfer and pathogenicity.</title>
        <authorList>
            <person name="Freschi L."/>
            <person name="Vincent A.T."/>
            <person name="Jeukens J."/>
            <person name="Emond-Rheault J.-G."/>
            <person name="Kukavica-Ibrulj I."/>
            <person name="Dupont M.-J."/>
            <person name="Charette S.J."/>
            <person name="Boyle B."/>
            <person name="Levesque R.C."/>
        </authorList>
    </citation>
    <scope>NUCLEOTIDE SEQUENCE [LARGE SCALE GENOMIC DNA]</scope>
    <source>
        <strain evidence="18 22">PA-W36</strain>
    </source>
</reference>
<dbReference type="HAMAP" id="MF_01394">
    <property type="entry name" value="NDH1_NuoA"/>
    <property type="match status" value="1"/>
</dbReference>
<comment type="catalytic activity">
    <reaction evidence="13 14">
        <text>a quinone + NADH + 5 H(+)(in) = a quinol + NAD(+) + 4 H(+)(out)</text>
        <dbReference type="Rhea" id="RHEA:57888"/>
        <dbReference type="ChEBI" id="CHEBI:15378"/>
        <dbReference type="ChEBI" id="CHEBI:24646"/>
        <dbReference type="ChEBI" id="CHEBI:57540"/>
        <dbReference type="ChEBI" id="CHEBI:57945"/>
        <dbReference type="ChEBI" id="CHEBI:132124"/>
    </reaction>
</comment>
<reference evidence="20" key="1">
    <citation type="submission" date="2015-06" db="EMBL/GenBank/DDBJ databases">
        <authorList>
            <person name="Radhakrishnan Rajesh"/>
            <person name="Underwood Anthony"/>
            <person name="Al-Shahib Ali"/>
        </authorList>
    </citation>
    <scope>NUCLEOTIDE SEQUENCE [LARGE SCALE GENOMIC DNA]</scope>
    <source>
        <strain evidence="20">P19_London_7_VIM_2_05_10</strain>
    </source>
</reference>
<evidence type="ECO:0000313" key="17">
    <source>
        <dbReference type="EMBL" id="RMS61525.1"/>
    </source>
</evidence>
<keyword evidence="8 13" id="KW-1278">Translocase</keyword>
<dbReference type="GO" id="GO:0005886">
    <property type="term" value="C:plasma membrane"/>
    <property type="evidence" value="ECO:0007669"/>
    <property type="project" value="UniProtKB-SubCell"/>
</dbReference>
<evidence type="ECO:0000313" key="18">
    <source>
        <dbReference type="EMBL" id="RPM21858.1"/>
    </source>
</evidence>
<evidence type="ECO:0000256" key="8">
    <source>
        <dbReference type="ARBA" id="ARBA00022967"/>
    </source>
</evidence>
<reference evidence="17 21" key="4">
    <citation type="submission" date="2018-08" db="EMBL/GenBank/DDBJ databases">
        <title>Recombination of ecologically and evolutionarily significant loci maintains genetic cohesion in the Pseudomonas syringae species complex.</title>
        <authorList>
            <person name="Dillon M."/>
            <person name="Thakur S."/>
            <person name="Almeida R.N.D."/>
            <person name="Weir B.S."/>
            <person name="Guttman D.S."/>
        </authorList>
    </citation>
    <scope>NUCLEOTIDE SEQUENCE [LARGE SCALE GENOMIC DNA]</scope>
    <source>
        <strain evidence="17 21">ICMP 7846</strain>
    </source>
</reference>
<dbReference type="PANTHER" id="PTHR11058:SF21">
    <property type="entry name" value="NADH-QUINONE OXIDOREDUCTASE SUBUNIT A"/>
    <property type="match status" value="1"/>
</dbReference>
<reference evidence="16 23" key="6">
    <citation type="submission" date="2019-11" db="EMBL/GenBank/DDBJ databases">
        <title>Genomes of ocular Pseudomonas aeruginosa isolates.</title>
        <authorList>
            <person name="Khan M."/>
            <person name="Rice S.A."/>
            <person name="Willcox M.D.P."/>
            <person name="Stapleton F."/>
        </authorList>
    </citation>
    <scope>NUCLEOTIDE SEQUENCE [LARGE SCALE GENOMIC DNA]</scope>
    <source>
        <strain evidence="16 23">PA221</strain>
    </source>
</reference>
<dbReference type="GO" id="GO:0030964">
    <property type="term" value="C:NADH dehydrogenase complex"/>
    <property type="evidence" value="ECO:0007669"/>
    <property type="project" value="TreeGrafter"/>
</dbReference>
<keyword evidence="10 13" id="KW-0520">NAD</keyword>
<dbReference type="InterPro" id="IPR038430">
    <property type="entry name" value="NDAH_ubi_oxred_su3_sf"/>
</dbReference>
<dbReference type="Proteomes" id="UP000270834">
    <property type="component" value="Unassembled WGS sequence"/>
</dbReference>
<dbReference type="OMA" id="GPRRYNR"/>
<protein>
    <recommendedName>
        <fullName evidence="13">NADH-quinone oxidoreductase subunit A</fullName>
        <ecNumber evidence="13">7.1.1.-</ecNumber>
    </recommendedName>
    <alternativeName>
        <fullName evidence="13">NADH dehydrogenase I subunit A</fullName>
    </alternativeName>
    <alternativeName>
        <fullName evidence="13">NDH-1 subunit A</fullName>
    </alternativeName>
    <alternativeName>
        <fullName evidence="13">NUO1</fullName>
    </alternativeName>
</protein>
<dbReference type="AlphaFoldDB" id="A0A069PZN4"/>
<dbReference type="RefSeq" id="WP_003088123.1">
    <property type="nucleotide sequence ID" value="NZ_AP014622.1"/>
</dbReference>
<dbReference type="EMBL" id="CP136986">
    <property type="protein sequence ID" value="WOS75040.1"/>
    <property type="molecule type" value="Genomic_DNA"/>
</dbReference>
<dbReference type="EC" id="7.1.1.-" evidence="13"/>
<evidence type="ECO:0000313" key="22">
    <source>
        <dbReference type="Proteomes" id="UP000284767"/>
    </source>
</evidence>
<dbReference type="Gene3D" id="1.20.58.1610">
    <property type="entry name" value="NADH:ubiquinone/plastoquinone oxidoreductase, chain 3"/>
    <property type="match status" value="1"/>
</dbReference>
<dbReference type="Pfam" id="PF00507">
    <property type="entry name" value="Oxidored_q4"/>
    <property type="match status" value="1"/>
</dbReference>
<dbReference type="GO" id="GO:0048038">
    <property type="term" value="F:quinone binding"/>
    <property type="evidence" value="ECO:0007669"/>
    <property type="project" value="UniProtKB-KW"/>
</dbReference>
<keyword evidence="6 13" id="KW-0812">Transmembrane</keyword>
<evidence type="ECO:0000313" key="15">
    <source>
        <dbReference type="EMBL" id="CRQ12099.1"/>
    </source>
</evidence>
<evidence type="ECO:0000313" key="23">
    <source>
        <dbReference type="Proteomes" id="UP000433532"/>
    </source>
</evidence>
<comment type="subcellular location">
    <subcellularLocation>
        <location evidence="13 14">Cell membrane</location>
        <topology evidence="13 14">Multi-pass membrane protein</topology>
    </subcellularLocation>
    <subcellularLocation>
        <location evidence="1">Membrane</location>
        <topology evidence="1">Multi-pass membrane protein</topology>
    </subcellularLocation>
</comment>
<comment type="function">
    <text evidence="13">NDH-1 shuttles electrons from NADH, via FMN and iron-sulfur (Fe-S) centers, to quinones in the respiratory chain. The immediate electron acceptor for the enzyme in this species is believed to be ubiquinone. Couples the redox reaction to proton translocation (for every two electrons transferred, four hydrogen ions are translocated across the cytoplasmic membrane), and thus conserves the redox energy in a proton gradient.</text>
</comment>
<comment type="similarity">
    <text evidence="2 13 14">Belongs to the complex I subunit 3 family.</text>
</comment>
<keyword evidence="11 13" id="KW-0830">Ubiquinone</keyword>
<evidence type="ECO:0000256" key="5">
    <source>
        <dbReference type="ARBA" id="ARBA00022519"/>
    </source>
</evidence>
<feature type="transmembrane region" description="Helical" evidence="13">
    <location>
        <begin position="92"/>
        <end position="113"/>
    </location>
</feature>
<dbReference type="InterPro" id="IPR000440">
    <property type="entry name" value="NADH_UbQ/plastoQ_OxRdtase_su3"/>
</dbReference>
<dbReference type="InterPro" id="IPR023043">
    <property type="entry name" value="NAD(P)H_OxRDtase_bac/plastid"/>
</dbReference>
<evidence type="ECO:0000313" key="20">
    <source>
        <dbReference type="Proteomes" id="UP000045039"/>
    </source>
</evidence>
<reference evidence="19" key="7">
    <citation type="submission" date="2023-06" db="EMBL/GenBank/DDBJ databases">
        <authorList>
            <consortium name="Clinical and Environmental Microbiology Branch: Whole genome sequencing antimicrobial resistance pathogens in the healthcare setting"/>
        </authorList>
    </citation>
    <scope>NUCLEOTIDE SEQUENCE</scope>
    <source>
        <strain evidence="19">2021CK-01020</strain>
    </source>
</reference>
<dbReference type="EMBL" id="WOAD01000001">
    <property type="protein sequence ID" value="MUI33388.1"/>
    <property type="molecule type" value="Genomic_DNA"/>
</dbReference>
<evidence type="ECO:0000256" key="14">
    <source>
        <dbReference type="RuleBase" id="RU003639"/>
    </source>
</evidence>
<evidence type="ECO:0000256" key="1">
    <source>
        <dbReference type="ARBA" id="ARBA00004141"/>
    </source>
</evidence>
<reference evidence="19" key="8">
    <citation type="submission" date="2023-10" db="EMBL/GenBank/DDBJ databases">
        <title>Pathogen: clinical or host-associated sample.</title>
        <authorList>
            <person name="Hergert J."/>
            <person name="Casey R."/>
            <person name="Wagner J."/>
            <person name="Young E.L."/>
            <person name="Oakeson K.F."/>
        </authorList>
    </citation>
    <scope>NUCLEOTIDE SEQUENCE</scope>
    <source>
        <strain evidence="19">2021CK-01020</strain>
    </source>
</reference>